<gene>
    <name evidence="2" type="ORF">BOTBODRAFT_243414</name>
</gene>
<protein>
    <submittedName>
        <fullName evidence="2">Uncharacterized protein</fullName>
    </submittedName>
</protein>
<dbReference type="InterPro" id="IPR011333">
    <property type="entry name" value="SKP1/BTB/POZ_sf"/>
</dbReference>
<dbReference type="OrthoDB" id="6359943at2759"/>
<dbReference type="AlphaFoldDB" id="A0A067LTW5"/>
<dbReference type="InParanoid" id="A0A067LTW5"/>
<dbReference type="PANTHER" id="PTHR47369">
    <property type="entry name" value="BTB/POZ DOMAIN-CONTAINING PROTEIN"/>
    <property type="match status" value="1"/>
</dbReference>
<sequence length="346" mass="37265">MASLTHVFANGAAAPNGVEVSAGPSNGNGHHAYAPGSPLDTGLTAPSTGFSSPPPHQNGHHIAPAHVHEAEIVNHLYHSGFQMGNYADTNLHVHTRVYRLHALILSRSPYLAHVMSTSRTNAIYIPLEEEPHITEEGFAVALGFLYSSVSLSLVSRENARSVLAAACLLGGMEVLCDHAYQICQSSISVDTIEEWIAFVESLDNTATPSENGSAPDLTPSSVYGPFAKRLRDDVFAFTIGLPELLQAFHPHTTPSAENPGLETLLRVYSHLPFDFFKHAIESPSFPIASDQARFKFAKSAIARRKQAAGRDAEESVVLAFGGVGDSGSAVHITRKLKKRSLWKVTK</sequence>
<feature type="region of interest" description="Disordered" evidence="1">
    <location>
        <begin position="15"/>
        <end position="60"/>
    </location>
</feature>
<organism evidence="2 3">
    <name type="scientific">Botryobasidium botryosum (strain FD-172 SS1)</name>
    <dbReference type="NCBI Taxonomy" id="930990"/>
    <lineage>
        <taxon>Eukaryota</taxon>
        <taxon>Fungi</taxon>
        <taxon>Dikarya</taxon>
        <taxon>Basidiomycota</taxon>
        <taxon>Agaricomycotina</taxon>
        <taxon>Agaricomycetes</taxon>
        <taxon>Cantharellales</taxon>
        <taxon>Botryobasidiaceae</taxon>
        <taxon>Botryobasidium</taxon>
    </lineage>
</organism>
<evidence type="ECO:0000313" key="2">
    <source>
        <dbReference type="EMBL" id="KDQ06738.1"/>
    </source>
</evidence>
<dbReference type="Gene3D" id="3.30.710.10">
    <property type="entry name" value="Potassium Channel Kv1.1, Chain A"/>
    <property type="match status" value="1"/>
</dbReference>
<reference evidence="3" key="1">
    <citation type="journal article" date="2014" name="Proc. Natl. Acad. Sci. U.S.A.">
        <title>Extensive sampling of basidiomycete genomes demonstrates inadequacy of the white-rot/brown-rot paradigm for wood decay fungi.</title>
        <authorList>
            <person name="Riley R."/>
            <person name="Salamov A.A."/>
            <person name="Brown D.W."/>
            <person name="Nagy L.G."/>
            <person name="Floudas D."/>
            <person name="Held B.W."/>
            <person name="Levasseur A."/>
            <person name="Lombard V."/>
            <person name="Morin E."/>
            <person name="Otillar R."/>
            <person name="Lindquist E.A."/>
            <person name="Sun H."/>
            <person name="LaButti K.M."/>
            <person name="Schmutz J."/>
            <person name="Jabbour D."/>
            <person name="Luo H."/>
            <person name="Baker S.E."/>
            <person name="Pisabarro A.G."/>
            <person name="Walton J.D."/>
            <person name="Blanchette R.A."/>
            <person name="Henrissat B."/>
            <person name="Martin F."/>
            <person name="Cullen D."/>
            <person name="Hibbett D.S."/>
            <person name="Grigoriev I.V."/>
        </authorList>
    </citation>
    <scope>NUCLEOTIDE SEQUENCE [LARGE SCALE GENOMIC DNA]</scope>
    <source>
        <strain evidence="3">FD-172 SS1</strain>
    </source>
</reference>
<dbReference type="EMBL" id="KL198125">
    <property type="protein sequence ID" value="KDQ06738.1"/>
    <property type="molecule type" value="Genomic_DNA"/>
</dbReference>
<keyword evidence="3" id="KW-1185">Reference proteome</keyword>
<evidence type="ECO:0000313" key="3">
    <source>
        <dbReference type="Proteomes" id="UP000027195"/>
    </source>
</evidence>
<evidence type="ECO:0000256" key="1">
    <source>
        <dbReference type="SAM" id="MobiDB-lite"/>
    </source>
</evidence>
<dbReference type="HOGENOM" id="CLU_044376_0_0_1"/>
<dbReference type="PANTHER" id="PTHR47369:SF2">
    <property type="entry name" value="BTB_POZ DOMAIN-CONTAINING PROTEIN 2"/>
    <property type="match status" value="1"/>
</dbReference>
<dbReference type="SUPFAM" id="SSF54695">
    <property type="entry name" value="POZ domain"/>
    <property type="match status" value="1"/>
</dbReference>
<dbReference type="Proteomes" id="UP000027195">
    <property type="component" value="Unassembled WGS sequence"/>
</dbReference>
<name>A0A067LTW5_BOTB1</name>
<proteinExistence type="predicted"/>
<dbReference type="FunCoup" id="A0A067LTW5">
    <property type="interactions" value="2"/>
</dbReference>
<accession>A0A067LTW5</accession>